<dbReference type="Gene3D" id="3.40.630.30">
    <property type="match status" value="1"/>
</dbReference>
<dbReference type="EMBL" id="QGGM01000031">
    <property type="protein sequence ID" value="PWK04961.1"/>
    <property type="molecule type" value="Genomic_DNA"/>
</dbReference>
<accession>A0A2V1ZCJ1</accession>
<dbReference type="RefSeq" id="WP_211181302.1">
    <property type="nucleotide sequence ID" value="NZ_CAJGZY010000035.1"/>
</dbReference>
<evidence type="ECO:0000313" key="1">
    <source>
        <dbReference type="EMBL" id="PWK04961.1"/>
    </source>
</evidence>
<comment type="caution">
    <text evidence="1">The sequence shown here is derived from an EMBL/GenBank/DDBJ whole genome shotgun (WGS) entry which is preliminary data.</text>
</comment>
<evidence type="ECO:0008006" key="3">
    <source>
        <dbReference type="Google" id="ProtNLM"/>
    </source>
</evidence>
<dbReference type="InterPro" id="IPR016181">
    <property type="entry name" value="Acyl_CoA_acyltransferase"/>
</dbReference>
<dbReference type="Proteomes" id="UP000245655">
    <property type="component" value="Unassembled WGS sequence"/>
</dbReference>
<proteinExistence type="predicted"/>
<organism evidence="1 2">
    <name type="scientific">Psychrobacter immobilis</name>
    <dbReference type="NCBI Taxonomy" id="498"/>
    <lineage>
        <taxon>Bacteria</taxon>
        <taxon>Pseudomonadati</taxon>
        <taxon>Pseudomonadota</taxon>
        <taxon>Gammaproteobacteria</taxon>
        <taxon>Moraxellales</taxon>
        <taxon>Moraxellaceae</taxon>
        <taxon>Psychrobacter</taxon>
    </lineage>
</organism>
<name>A0A2V1ZCJ1_PSYIM</name>
<keyword evidence="2" id="KW-1185">Reference proteome</keyword>
<sequence length="174" mass="19648">MFELGGTIWDKYIQVTPNEDPMILAAHFQNLNPYLFEEASKIIGEKTIQDISYTYAEVNDPAVEHRIFSQLLIAVLFRGILHISDVEFSHPLHEIPDQDRKYTFQSHKGLGLFGDLMSNCIAFCEKEGLNKICLTAASIDLVQFFEKYGFLVDDTPTGRFGMAHGGSIPMSKLL</sequence>
<gene>
    <name evidence="1" type="ORF">C8D84_1314</name>
</gene>
<reference evidence="1 2" key="1">
    <citation type="submission" date="2018-05" db="EMBL/GenBank/DDBJ databases">
        <title>Genomic Encyclopedia of Type Strains, Phase IV (KMG-IV): sequencing the most valuable type-strain genomes for metagenomic binning, comparative biology and taxonomic classification.</title>
        <authorList>
            <person name="Goeker M."/>
        </authorList>
    </citation>
    <scope>NUCLEOTIDE SEQUENCE [LARGE SCALE GENOMIC DNA]</scope>
    <source>
        <strain evidence="1 2">DSM 7229</strain>
    </source>
</reference>
<dbReference type="GeneID" id="60256477"/>
<dbReference type="AlphaFoldDB" id="A0A2V1ZCJ1"/>
<dbReference type="SUPFAM" id="SSF55729">
    <property type="entry name" value="Acyl-CoA N-acyltransferases (Nat)"/>
    <property type="match status" value="1"/>
</dbReference>
<protein>
    <recommendedName>
        <fullName evidence="3">Acetyltransferase (GNAT) family protein</fullName>
    </recommendedName>
</protein>
<evidence type="ECO:0000313" key="2">
    <source>
        <dbReference type="Proteomes" id="UP000245655"/>
    </source>
</evidence>